<reference evidence="2 3" key="2">
    <citation type="submission" date="2017-07" db="EMBL/GenBank/DDBJ databases">
        <title>Candidatus Dactylopiibacterium carminicum, a nitrogen-fixing symbiont of the cochineal insect Dactylopius coccus and Dactylopius opuntiae (Hemiptera: Coccoidea: Dactylopiidae).</title>
        <authorList>
            <person name="Vera A."/>
        </authorList>
    </citation>
    <scope>NUCLEOTIDE SEQUENCE [LARGE SCALE GENOMIC DNA]</scope>
    <source>
        <strain evidence="2 3">NFDCM</strain>
    </source>
</reference>
<evidence type="ECO:0000313" key="4">
    <source>
        <dbReference type="Proteomes" id="UP000623509"/>
    </source>
</evidence>
<dbReference type="EMBL" id="MDUX01000040">
    <property type="protein sequence ID" value="KAF7598696.1"/>
    <property type="molecule type" value="Genomic_DNA"/>
</dbReference>
<evidence type="ECO:0000313" key="1">
    <source>
        <dbReference type="EMBL" id="KAF7598696.1"/>
    </source>
</evidence>
<dbReference type="AlphaFoldDB" id="A0A272EQX5"/>
<dbReference type="EMBL" id="NMRN01000036">
    <property type="protein sequence ID" value="PAS92513.1"/>
    <property type="molecule type" value="Genomic_DNA"/>
</dbReference>
<dbReference type="Proteomes" id="UP000216107">
    <property type="component" value="Unassembled WGS sequence"/>
</dbReference>
<accession>A0A272EQX5</accession>
<dbReference type="Proteomes" id="UP000623509">
    <property type="component" value="Unassembled WGS sequence"/>
</dbReference>
<keyword evidence="4" id="KW-1185">Reference proteome</keyword>
<organism evidence="2 3">
    <name type="scientific">Candidatus Dactylopiibacterium carminicum</name>
    <dbReference type="NCBI Taxonomy" id="857335"/>
    <lineage>
        <taxon>Bacteria</taxon>
        <taxon>Pseudomonadati</taxon>
        <taxon>Pseudomonadota</taxon>
        <taxon>Betaproteobacteria</taxon>
        <taxon>Rhodocyclales</taxon>
        <taxon>Rhodocyclaceae</taxon>
        <taxon>Candidatus Dactylopiibacterium</taxon>
    </lineage>
</organism>
<evidence type="ECO:0000313" key="2">
    <source>
        <dbReference type="EMBL" id="PAS92513.1"/>
    </source>
</evidence>
<reference evidence="1 4" key="1">
    <citation type="submission" date="2016-08" db="EMBL/GenBank/DDBJ databases">
        <title>Candidatus Dactylopiibacterium carminicum genome sequence.</title>
        <authorList>
            <person name="Ramirez-Puebla S.T."/>
            <person name="Ormeno-Orrillo E."/>
            <person name="Vera-Ponce De Leon A."/>
            <person name="Luis L."/>
            <person name="Sanchez-Flores A."/>
            <person name="Monica R."/>
            <person name="Martinez-Romero E."/>
        </authorList>
    </citation>
    <scope>NUCLEOTIDE SEQUENCE [LARGE SCALE GENOMIC DNA]</scope>
    <source>
        <strain evidence="1">END1</strain>
    </source>
</reference>
<comment type="caution">
    <text evidence="2">The sequence shown here is derived from an EMBL/GenBank/DDBJ whole genome shotgun (WGS) entry which is preliminary data.</text>
</comment>
<dbReference type="RefSeq" id="WP_095525094.1">
    <property type="nucleotide sequence ID" value="NZ_MDUX01000040.1"/>
</dbReference>
<proteinExistence type="predicted"/>
<protein>
    <submittedName>
        <fullName evidence="2">Uncharacterized protein</fullName>
    </submittedName>
</protein>
<evidence type="ECO:0000313" key="3">
    <source>
        <dbReference type="Proteomes" id="UP000216107"/>
    </source>
</evidence>
<dbReference type="OrthoDB" id="8593716at2"/>
<gene>
    <name evidence="1" type="ORF">BGI27_11870</name>
    <name evidence="2" type="ORF">CGU29_11265</name>
</gene>
<sequence>MFPGIVAGDGNMHISLILAAATMLLLSITAKASDSLIPLLSRLNESKEPLGFAVASGFRSKHLVDDHDFNEANRGLGLRFEGGWTVGWYYNSIRRHSVYAGREFQWRLLGPDSARLNFGLVVGGVSGYEDGISPGGVKHGIHVALLYIPSLSKTPTTLAAQLRVKF</sequence>
<name>A0A272EQX5_9RHOO</name>